<dbReference type="InterPro" id="IPR017972">
    <property type="entry name" value="Cyt_P450_CS"/>
</dbReference>
<evidence type="ECO:0000256" key="8">
    <source>
        <dbReference type="ARBA" id="ARBA00023004"/>
    </source>
</evidence>
<dbReference type="PANTHER" id="PTHR24282:SF26">
    <property type="entry name" value="CYTOCHROME P450"/>
    <property type="match status" value="1"/>
</dbReference>
<dbReference type="PANTHER" id="PTHR24282">
    <property type="entry name" value="CYTOCHROME P450 FAMILY MEMBER"/>
    <property type="match status" value="1"/>
</dbReference>
<keyword evidence="7 12" id="KW-0560">Oxidoreductase</keyword>
<evidence type="ECO:0000256" key="5">
    <source>
        <dbReference type="ARBA" id="ARBA00022723"/>
    </source>
</evidence>
<comment type="subcellular location">
    <subcellularLocation>
        <location evidence="1">Membrane</location>
        <topology evidence="1">Single-pass membrane protein</topology>
    </subcellularLocation>
</comment>
<dbReference type="AlphaFoldDB" id="A0AAN9FSI1"/>
<evidence type="ECO:0000313" key="14">
    <source>
        <dbReference type="Proteomes" id="UP001372338"/>
    </source>
</evidence>
<dbReference type="Gene3D" id="1.10.630.10">
    <property type="entry name" value="Cytochrome P450"/>
    <property type="match status" value="1"/>
</dbReference>
<dbReference type="Proteomes" id="UP001372338">
    <property type="component" value="Unassembled WGS sequence"/>
</dbReference>
<dbReference type="PRINTS" id="PR00463">
    <property type="entry name" value="EP450I"/>
</dbReference>
<evidence type="ECO:0000256" key="11">
    <source>
        <dbReference type="PIRSR" id="PIRSR602401-1"/>
    </source>
</evidence>
<dbReference type="SUPFAM" id="SSF48264">
    <property type="entry name" value="Cytochrome P450"/>
    <property type="match status" value="1"/>
</dbReference>
<sequence>MMIVQVVSVGFLVLLLLHLFNDLVLKPRSPRAKLQRQGINGPSPHFFFGNIPQMKNLLLQLHSTKQHKEKEVDEDDHDVFISHNWPSALFPHVQKWRNQYGPMYLFSSGNIQWLMITDIEMVKQITLHTSLNLGKPSYLSKDMRPLLGHGILSSSGPTWAYQRKIIAPELYLNKVKAVVNLIVDSANIVLRSWETRLQSEGGVSEIKIDEDLRSLSADIISRTCFGSNYVEGKEIFTKLRDLQRVLSTVYAYAGIPGFRYLPTRSNRDIWRLEKEINSSILKLIKQRLHDTQEQDLLQMILEGAKNCEGIDGLLSSSGSRDRFMIDNCKNIFFAGHETTAITASWCLMLLAAHQDWQDRVRAEVLEVCGSDPPDARMLRSKALNMVIQETLRLYPPSAFVVREAYEDINLKGILIPKGMNIQIPIPLMQQDPELWGPDAHKFNPKRFSNGVSGAGKSPEAYIPFGIGARVCVGQHLAMTELKVILSLILSKFRFALSSSYCHSPTFRLVVEPGHGVFLKMTRI</sequence>
<keyword evidence="8 11" id="KW-0408">Iron</keyword>
<dbReference type="InterPro" id="IPR050665">
    <property type="entry name" value="Cytochrome_P450_Monooxygen"/>
</dbReference>
<keyword evidence="10" id="KW-0472">Membrane</keyword>
<keyword evidence="9 12" id="KW-0503">Monooxygenase</keyword>
<dbReference type="PRINTS" id="PR00385">
    <property type="entry name" value="P450"/>
</dbReference>
<keyword evidence="4" id="KW-0812">Transmembrane</keyword>
<dbReference type="GO" id="GO:0016020">
    <property type="term" value="C:membrane"/>
    <property type="evidence" value="ECO:0007669"/>
    <property type="project" value="UniProtKB-SubCell"/>
</dbReference>
<proteinExistence type="inferred from homology"/>
<comment type="similarity">
    <text evidence="2 12">Belongs to the cytochrome P450 family.</text>
</comment>
<evidence type="ECO:0000256" key="12">
    <source>
        <dbReference type="RuleBase" id="RU000461"/>
    </source>
</evidence>
<protein>
    <recommendedName>
        <fullName evidence="15">Cytochrome P450</fullName>
    </recommendedName>
</protein>
<evidence type="ECO:0000256" key="1">
    <source>
        <dbReference type="ARBA" id="ARBA00004167"/>
    </source>
</evidence>
<dbReference type="GO" id="GO:0004497">
    <property type="term" value="F:monooxygenase activity"/>
    <property type="evidence" value="ECO:0007669"/>
    <property type="project" value="UniProtKB-KW"/>
</dbReference>
<evidence type="ECO:0000256" key="2">
    <source>
        <dbReference type="ARBA" id="ARBA00010617"/>
    </source>
</evidence>
<reference evidence="13 14" key="1">
    <citation type="submission" date="2024-01" db="EMBL/GenBank/DDBJ databases">
        <title>The genomes of 5 underutilized Papilionoideae crops provide insights into root nodulation and disease resistanc.</title>
        <authorList>
            <person name="Yuan L."/>
        </authorList>
    </citation>
    <scope>NUCLEOTIDE SEQUENCE [LARGE SCALE GENOMIC DNA]</scope>
    <source>
        <strain evidence="13">ZHUSHIDOU_FW_LH</strain>
        <tissue evidence="13">Leaf</tissue>
    </source>
</reference>
<keyword evidence="6" id="KW-1133">Transmembrane helix</keyword>
<evidence type="ECO:0000256" key="6">
    <source>
        <dbReference type="ARBA" id="ARBA00022989"/>
    </source>
</evidence>
<dbReference type="InterPro" id="IPR036396">
    <property type="entry name" value="Cyt_P450_sf"/>
</dbReference>
<evidence type="ECO:0000256" key="9">
    <source>
        <dbReference type="ARBA" id="ARBA00023033"/>
    </source>
</evidence>
<feature type="binding site" description="axial binding residue" evidence="11">
    <location>
        <position position="471"/>
    </location>
    <ligand>
        <name>heme</name>
        <dbReference type="ChEBI" id="CHEBI:30413"/>
    </ligand>
    <ligandPart>
        <name>Fe</name>
        <dbReference type="ChEBI" id="CHEBI:18248"/>
    </ligandPart>
</feature>
<gene>
    <name evidence="13" type="ORF">RIF29_18354</name>
</gene>
<comment type="cofactor">
    <cofactor evidence="11">
        <name>heme</name>
        <dbReference type="ChEBI" id="CHEBI:30413"/>
    </cofactor>
</comment>
<dbReference type="GO" id="GO:0020037">
    <property type="term" value="F:heme binding"/>
    <property type="evidence" value="ECO:0007669"/>
    <property type="project" value="InterPro"/>
</dbReference>
<comment type="caution">
    <text evidence="13">The sequence shown here is derived from an EMBL/GenBank/DDBJ whole genome shotgun (WGS) entry which is preliminary data.</text>
</comment>
<keyword evidence="5 11" id="KW-0479">Metal-binding</keyword>
<evidence type="ECO:0000313" key="13">
    <source>
        <dbReference type="EMBL" id="KAK7277203.1"/>
    </source>
</evidence>
<evidence type="ECO:0008006" key="15">
    <source>
        <dbReference type="Google" id="ProtNLM"/>
    </source>
</evidence>
<keyword evidence="3 11" id="KW-0349">Heme</keyword>
<organism evidence="13 14">
    <name type="scientific">Crotalaria pallida</name>
    <name type="common">Smooth rattlebox</name>
    <name type="synonym">Crotalaria striata</name>
    <dbReference type="NCBI Taxonomy" id="3830"/>
    <lineage>
        <taxon>Eukaryota</taxon>
        <taxon>Viridiplantae</taxon>
        <taxon>Streptophyta</taxon>
        <taxon>Embryophyta</taxon>
        <taxon>Tracheophyta</taxon>
        <taxon>Spermatophyta</taxon>
        <taxon>Magnoliopsida</taxon>
        <taxon>eudicotyledons</taxon>
        <taxon>Gunneridae</taxon>
        <taxon>Pentapetalae</taxon>
        <taxon>rosids</taxon>
        <taxon>fabids</taxon>
        <taxon>Fabales</taxon>
        <taxon>Fabaceae</taxon>
        <taxon>Papilionoideae</taxon>
        <taxon>50 kb inversion clade</taxon>
        <taxon>genistoids sensu lato</taxon>
        <taxon>core genistoids</taxon>
        <taxon>Crotalarieae</taxon>
        <taxon>Crotalaria</taxon>
    </lineage>
</organism>
<dbReference type="PROSITE" id="PS00086">
    <property type="entry name" value="CYTOCHROME_P450"/>
    <property type="match status" value="1"/>
</dbReference>
<evidence type="ECO:0000256" key="4">
    <source>
        <dbReference type="ARBA" id="ARBA00022692"/>
    </source>
</evidence>
<evidence type="ECO:0000256" key="7">
    <source>
        <dbReference type="ARBA" id="ARBA00023002"/>
    </source>
</evidence>
<accession>A0AAN9FSI1</accession>
<evidence type="ECO:0000256" key="10">
    <source>
        <dbReference type="ARBA" id="ARBA00023136"/>
    </source>
</evidence>
<dbReference type="Pfam" id="PF00067">
    <property type="entry name" value="p450"/>
    <property type="match status" value="1"/>
</dbReference>
<name>A0AAN9FSI1_CROPI</name>
<dbReference type="InterPro" id="IPR001128">
    <property type="entry name" value="Cyt_P450"/>
</dbReference>
<keyword evidence="14" id="KW-1185">Reference proteome</keyword>
<dbReference type="InterPro" id="IPR002401">
    <property type="entry name" value="Cyt_P450_E_grp-I"/>
</dbReference>
<dbReference type="EMBL" id="JAYWIO010000003">
    <property type="protein sequence ID" value="KAK7277203.1"/>
    <property type="molecule type" value="Genomic_DNA"/>
</dbReference>
<evidence type="ECO:0000256" key="3">
    <source>
        <dbReference type="ARBA" id="ARBA00022617"/>
    </source>
</evidence>
<dbReference type="GO" id="GO:0016705">
    <property type="term" value="F:oxidoreductase activity, acting on paired donors, with incorporation or reduction of molecular oxygen"/>
    <property type="evidence" value="ECO:0007669"/>
    <property type="project" value="InterPro"/>
</dbReference>
<dbReference type="GO" id="GO:0005506">
    <property type="term" value="F:iron ion binding"/>
    <property type="evidence" value="ECO:0007669"/>
    <property type="project" value="InterPro"/>
</dbReference>